<keyword evidence="4 6" id="KW-1133">Transmembrane helix</keyword>
<feature type="domain" description="Major facilitator superfamily (MFS) profile" evidence="7">
    <location>
        <begin position="13"/>
        <end position="395"/>
    </location>
</feature>
<dbReference type="InterPro" id="IPR011701">
    <property type="entry name" value="MFS"/>
</dbReference>
<dbReference type="Gene3D" id="1.20.1250.20">
    <property type="entry name" value="MFS general substrate transporter like domains"/>
    <property type="match status" value="2"/>
</dbReference>
<feature type="transmembrane region" description="Helical" evidence="6">
    <location>
        <begin position="14"/>
        <end position="38"/>
    </location>
</feature>
<comment type="subcellular location">
    <subcellularLocation>
        <location evidence="1">Cell membrane</location>
        <topology evidence="1">Multi-pass membrane protein</topology>
    </subcellularLocation>
</comment>
<dbReference type="PANTHER" id="PTHR43129">
    <property type="entry name" value="FOSMIDOMYCIN RESISTANCE PROTEIN"/>
    <property type="match status" value="1"/>
</dbReference>
<keyword evidence="2" id="KW-0813">Transport</keyword>
<proteinExistence type="predicted"/>
<keyword evidence="9" id="KW-1185">Reference proteome</keyword>
<accession>A0A6I3SMC7</accession>
<dbReference type="PANTHER" id="PTHR43129:SF1">
    <property type="entry name" value="FOSMIDOMYCIN RESISTANCE PROTEIN"/>
    <property type="match status" value="1"/>
</dbReference>
<feature type="transmembrane region" description="Helical" evidence="6">
    <location>
        <begin position="254"/>
        <end position="273"/>
    </location>
</feature>
<dbReference type="GO" id="GO:0005886">
    <property type="term" value="C:plasma membrane"/>
    <property type="evidence" value="ECO:0007669"/>
    <property type="project" value="UniProtKB-SubCell"/>
</dbReference>
<name>A0A6I3SMC7_HELMO</name>
<feature type="transmembrane region" description="Helical" evidence="6">
    <location>
        <begin position="137"/>
        <end position="155"/>
    </location>
</feature>
<dbReference type="InterPro" id="IPR020846">
    <property type="entry name" value="MFS_dom"/>
</dbReference>
<evidence type="ECO:0000256" key="4">
    <source>
        <dbReference type="ARBA" id="ARBA00022989"/>
    </source>
</evidence>
<dbReference type="Pfam" id="PF07690">
    <property type="entry name" value="MFS_1"/>
    <property type="match status" value="1"/>
</dbReference>
<dbReference type="CDD" id="cd17478">
    <property type="entry name" value="MFS_FsR"/>
    <property type="match status" value="1"/>
</dbReference>
<evidence type="ECO:0000313" key="9">
    <source>
        <dbReference type="Proteomes" id="UP000430670"/>
    </source>
</evidence>
<evidence type="ECO:0000256" key="1">
    <source>
        <dbReference type="ARBA" id="ARBA00004651"/>
    </source>
</evidence>
<feature type="transmembrane region" description="Helical" evidence="6">
    <location>
        <begin position="44"/>
        <end position="69"/>
    </location>
</feature>
<feature type="transmembrane region" description="Helical" evidence="6">
    <location>
        <begin position="100"/>
        <end position="117"/>
    </location>
</feature>
<dbReference type="Proteomes" id="UP000430670">
    <property type="component" value="Unassembled WGS sequence"/>
</dbReference>
<organism evidence="8 9">
    <name type="scientific">Heliobacterium mobile</name>
    <name type="common">Heliobacillus mobilis</name>
    <dbReference type="NCBI Taxonomy" id="28064"/>
    <lineage>
        <taxon>Bacteria</taxon>
        <taxon>Bacillati</taxon>
        <taxon>Bacillota</taxon>
        <taxon>Clostridia</taxon>
        <taxon>Eubacteriales</taxon>
        <taxon>Heliobacteriaceae</taxon>
        <taxon>Heliobacterium</taxon>
    </lineage>
</organism>
<gene>
    <name evidence="8" type="ORF">GJ688_14145</name>
</gene>
<feature type="transmembrane region" description="Helical" evidence="6">
    <location>
        <begin position="285"/>
        <end position="302"/>
    </location>
</feature>
<dbReference type="EMBL" id="WNKU01000019">
    <property type="protein sequence ID" value="MTV50114.1"/>
    <property type="molecule type" value="Genomic_DNA"/>
</dbReference>
<feature type="transmembrane region" description="Helical" evidence="6">
    <location>
        <begin position="217"/>
        <end position="242"/>
    </location>
</feature>
<feature type="transmembrane region" description="Helical" evidence="6">
    <location>
        <begin position="308"/>
        <end position="329"/>
    </location>
</feature>
<evidence type="ECO:0000256" key="3">
    <source>
        <dbReference type="ARBA" id="ARBA00022692"/>
    </source>
</evidence>
<reference evidence="8 9" key="1">
    <citation type="submission" date="2019-11" db="EMBL/GenBank/DDBJ databases">
        <title>Whole-genome sequence of a the green, strictly anaerobic photosynthetic bacterium Heliobacillus mobilis DSM 6151.</title>
        <authorList>
            <person name="Kyndt J.A."/>
            <person name="Meyer T.E."/>
        </authorList>
    </citation>
    <scope>NUCLEOTIDE SEQUENCE [LARGE SCALE GENOMIC DNA]</scope>
    <source>
        <strain evidence="8 9">DSM 6151</strain>
    </source>
</reference>
<feature type="transmembrane region" description="Helical" evidence="6">
    <location>
        <begin position="372"/>
        <end position="391"/>
    </location>
</feature>
<dbReference type="AlphaFoldDB" id="A0A6I3SMC7"/>
<evidence type="ECO:0000256" key="2">
    <source>
        <dbReference type="ARBA" id="ARBA00022448"/>
    </source>
</evidence>
<comment type="caution">
    <text evidence="8">The sequence shown here is derived from an EMBL/GenBank/DDBJ whole genome shotgun (WGS) entry which is preliminary data.</text>
</comment>
<evidence type="ECO:0000259" key="7">
    <source>
        <dbReference type="PROSITE" id="PS50850"/>
    </source>
</evidence>
<keyword evidence="5 6" id="KW-0472">Membrane</keyword>
<evidence type="ECO:0000256" key="6">
    <source>
        <dbReference type="SAM" id="Phobius"/>
    </source>
</evidence>
<sequence>MLNSIKGYNLNSRLLLLGMGHLVTDINQGALALVAILLKDKFDLSYFMVGFTILVGSVSSSVIQPLFGLLSDRYRATWLMPIGTFTAGAGMALAGIAPTYGLAVTALLISGLGVAAFHPESYKLAQAVAGKKKASGLSLFSVGGNLGFGLGPLLAGWFNKWWGLTGLICFLPIAAAMAFLLYRSTQKLYEQQAVLQKDLNGGGSANRISESSASVKWILAILLGVVFIRSWVTSGLTTYVPLYVVDVLKETQEQGAGLLSFFLIIGALGTLLGGPIADRIGAGKLIVFSLTITAPLVLLIPFTQGLPLSILMTLIAITLYASFSSTIVLGQQLLPNHMGTVSGLIIGFAIGMGGVGVTVLGKIADVVGIPPIFYGMTGLLLLAVALTSVLIKQWKNKEKAATVQ</sequence>
<evidence type="ECO:0000256" key="5">
    <source>
        <dbReference type="ARBA" id="ARBA00023136"/>
    </source>
</evidence>
<feature type="transmembrane region" description="Helical" evidence="6">
    <location>
        <begin position="341"/>
        <end position="360"/>
    </location>
</feature>
<dbReference type="GO" id="GO:0022857">
    <property type="term" value="F:transmembrane transporter activity"/>
    <property type="evidence" value="ECO:0007669"/>
    <property type="project" value="InterPro"/>
</dbReference>
<dbReference type="PROSITE" id="PS50850">
    <property type="entry name" value="MFS"/>
    <property type="match status" value="1"/>
</dbReference>
<feature type="transmembrane region" description="Helical" evidence="6">
    <location>
        <begin position="161"/>
        <end position="182"/>
    </location>
</feature>
<keyword evidence="3 6" id="KW-0812">Transmembrane</keyword>
<protein>
    <submittedName>
        <fullName evidence="8">MFS transporter</fullName>
    </submittedName>
</protein>
<dbReference type="InterPro" id="IPR036259">
    <property type="entry name" value="MFS_trans_sf"/>
</dbReference>
<evidence type="ECO:0000313" key="8">
    <source>
        <dbReference type="EMBL" id="MTV50114.1"/>
    </source>
</evidence>
<dbReference type="SUPFAM" id="SSF103473">
    <property type="entry name" value="MFS general substrate transporter"/>
    <property type="match status" value="1"/>
</dbReference>